<keyword evidence="1" id="KW-0812">Transmembrane</keyword>
<gene>
    <name evidence="2" type="ORF">ACFOSU_10515</name>
</gene>
<protein>
    <recommendedName>
        <fullName evidence="4">EamA domain-containing protein</fullName>
    </recommendedName>
</protein>
<comment type="caution">
    <text evidence="2">The sequence shown here is derived from an EMBL/GenBank/DDBJ whole genome shotgun (WGS) entry which is preliminary data.</text>
</comment>
<proteinExistence type="predicted"/>
<dbReference type="Proteomes" id="UP001595462">
    <property type="component" value="Unassembled WGS sequence"/>
</dbReference>
<sequence length="48" mass="5066">MNIATSLGWLWLAEGIQLNAWDVVGAGLAIAGALVIRVSRRDTATQSV</sequence>
<evidence type="ECO:0000313" key="2">
    <source>
        <dbReference type="EMBL" id="MFC3104320.1"/>
    </source>
</evidence>
<evidence type="ECO:0000313" key="3">
    <source>
        <dbReference type="Proteomes" id="UP001595462"/>
    </source>
</evidence>
<keyword evidence="3" id="KW-1185">Reference proteome</keyword>
<name>A0ABV7ER46_9GAMM</name>
<keyword evidence="1" id="KW-0472">Membrane</keyword>
<accession>A0ABV7ER46</accession>
<reference evidence="3" key="1">
    <citation type="journal article" date="2019" name="Int. J. Syst. Evol. Microbiol.">
        <title>The Global Catalogue of Microorganisms (GCM) 10K type strain sequencing project: providing services to taxonomists for standard genome sequencing and annotation.</title>
        <authorList>
            <consortium name="The Broad Institute Genomics Platform"/>
            <consortium name="The Broad Institute Genome Sequencing Center for Infectious Disease"/>
            <person name="Wu L."/>
            <person name="Ma J."/>
        </authorList>
    </citation>
    <scope>NUCLEOTIDE SEQUENCE [LARGE SCALE GENOMIC DNA]</scope>
    <source>
        <strain evidence="3">KCTC 52640</strain>
    </source>
</reference>
<evidence type="ECO:0000256" key="1">
    <source>
        <dbReference type="SAM" id="Phobius"/>
    </source>
</evidence>
<organism evidence="2 3">
    <name type="scientific">Salinisphaera aquimarina</name>
    <dbReference type="NCBI Taxonomy" id="2094031"/>
    <lineage>
        <taxon>Bacteria</taxon>
        <taxon>Pseudomonadati</taxon>
        <taxon>Pseudomonadota</taxon>
        <taxon>Gammaproteobacteria</taxon>
        <taxon>Salinisphaerales</taxon>
        <taxon>Salinisphaeraceae</taxon>
        <taxon>Salinisphaera</taxon>
    </lineage>
</organism>
<evidence type="ECO:0008006" key="4">
    <source>
        <dbReference type="Google" id="ProtNLM"/>
    </source>
</evidence>
<dbReference type="EMBL" id="JBHRSS010000004">
    <property type="protein sequence ID" value="MFC3104320.1"/>
    <property type="molecule type" value="Genomic_DNA"/>
</dbReference>
<keyword evidence="1" id="KW-1133">Transmembrane helix</keyword>
<feature type="transmembrane region" description="Helical" evidence="1">
    <location>
        <begin position="20"/>
        <end position="38"/>
    </location>
</feature>
<dbReference type="RefSeq" id="WP_380689317.1">
    <property type="nucleotide sequence ID" value="NZ_JBHRSS010000004.1"/>
</dbReference>